<dbReference type="EMBL" id="JARIHO010000010">
    <property type="protein sequence ID" value="KAJ7354224.1"/>
    <property type="molecule type" value="Genomic_DNA"/>
</dbReference>
<gene>
    <name evidence="1" type="ORF">DFH08DRAFT_804142</name>
</gene>
<protein>
    <submittedName>
        <fullName evidence="1">Uncharacterized protein</fullName>
    </submittedName>
</protein>
<organism evidence="1 2">
    <name type="scientific">Mycena albidolilacea</name>
    <dbReference type="NCBI Taxonomy" id="1033008"/>
    <lineage>
        <taxon>Eukaryota</taxon>
        <taxon>Fungi</taxon>
        <taxon>Dikarya</taxon>
        <taxon>Basidiomycota</taxon>
        <taxon>Agaricomycotina</taxon>
        <taxon>Agaricomycetes</taxon>
        <taxon>Agaricomycetidae</taxon>
        <taxon>Agaricales</taxon>
        <taxon>Marasmiineae</taxon>
        <taxon>Mycenaceae</taxon>
        <taxon>Mycena</taxon>
    </lineage>
</organism>
<keyword evidence="2" id="KW-1185">Reference proteome</keyword>
<name>A0AAD7EW05_9AGAR</name>
<comment type="caution">
    <text evidence="1">The sequence shown here is derived from an EMBL/GenBank/DDBJ whole genome shotgun (WGS) entry which is preliminary data.</text>
</comment>
<dbReference type="AlphaFoldDB" id="A0AAD7EW05"/>
<sequence length="219" mass="23294">MHPLGTVAFGTSSLPHKVVLSMRSYEDSGESMKKLGGLWLRLTALAGVGQCHAGAPTCPQCGASRSMMNTRGHDGTGDGAGYLQLGTVCLPWCHCWWVHSVNEYHPEVLANAAVLSGVRDCSPDLHLLGYFLSVAGQGGCNDRDKWCSVQGVQRAGCGGKGEVWRGSQSTHTLKLQWAVQDVLPAEQGSGGVHNWSIAEVLLSAAAHEEMCHGGWTERG</sequence>
<accession>A0AAD7EW05</accession>
<dbReference type="Proteomes" id="UP001218218">
    <property type="component" value="Unassembled WGS sequence"/>
</dbReference>
<reference evidence="1" key="1">
    <citation type="submission" date="2023-03" db="EMBL/GenBank/DDBJ databases">
        <title>Massive genome expansion in bonnet fungi (Mycena s.s.) driven by repeated elements and novel gene families across ecological guilds.</title>
        <authorList>
            <consortium name="Lawrence Berkeley National Laboratory"/>
            <person name="Harder C.B."/>
            <person name="Miyauchi S."/>
            <person name="Viragh M."/>
            <person name="Kuo A."/>
            <person name="Thoen E."/>
            <person name="Andreopoulos B."/>
            <person name="Lu D."/>
            <person name="Skrede I."/>
            <person name="Drula E."/>
            <person name="Henrissat B."/>
            <person name="Morin E."/>
            <person name="Kohler A."/>
            <person name="Barry K."/>
            <person name="LaButti K."/>
            <person name="Morin E."/>
            <person name="Salamov A."/>
            <person name="Lipzen A."/>
            <person name="Mereny Z."/>
            <person name="Hegedus B."/>
            <person name="Baldrian P."/>
            <person name="Stursova M."/>
            <person name="Weitz H."/>
            <person name="Taylor A."/>
            <person name="Grigoriev I.V."/>
            <person name="Nagy L.G."/>
            <person name="Martin F."/>
            <person name="Kauserud H."/>
        </authorList>
    </citation>
    <scope>NUCLEOTIDE SEQUENCE</scope>
    <source>
        <strain evidence="1">CBHHK002</strain>
    </source>
</reference>
<evidence type="ECO:0000313" key="1">
    <source>
        <dbReference type="EMBL" id="KAJ7354224.1"/>
    </source>
</evidence>
<evidence type="ECO:0000313" key="2">
    <source>
        <dbReference type="Proteomes" id="UP001218218"/>
    </source>
</evidence>
<proteinExistence type="predicted"/>